<dbReference type="SUPFAM" id="SSF52980">
    <property type="entry name" value="Restriction endonuclease-like"/>
    <property type="match status" value="1"/>
</dbReference>
<evidence type="ECO:0000259" key="4">
    <source>
        <dbReference type="SMART" id="SM00990"/>
    </source>
</evidence>
<dbReference type="InterPro" id="IPR011856">
    <property type="entry name" value="tRNA_endonuc-like_dom_sf"/>
</dbReference>
<proteinExistence type="predicted"/>
<evidence type="ECO:0000256" key="2">
    <source>
        <dbReference type="ARBA" id="ARBA00022722"/>
    </source>
</evidence>
<evidence type="ECO:0000256" key="1">
    <source>
        <dbReference type="ARBA" id="ARBA00001946"/>
    </source>
</evidence>
<dbReference type="EMBL" id="AEPW01000008">
    <property type="protein sequence ID" value="EFU77732.1"/>
    <property type="molecule type" value="Genomic_DNA"/>
</dbReference>
<dbReference type="SMART" id="SM00990">
    <property type="entry name" value="VRR_NUC"/>
    <property type="match status" value="1"/>
</dbReference>
<evidence type="ECO:0000313" key="5">
    <source>
        <dbReference type="EMBL" id="EFU77732.1"/>
    </source>
</evidence>
<accession>E6LK92</accession>
<sequence length="160" mass="18736">MGNREGYKDPTADIAIHRAYHARGKLDYTKFNSYDELKDYIMQRYKIKTRYEAEVYIREHMPKESYFQKQIMDWINKNIPGAAVWKEAAGPYSVSGIPDITCIIRGLYYGFEIKRPFIGRLSKIQKETIDRINESGGRAYVVTSVKEVAEILKDELRKRV</sequence>
<dbReference type="Gene3D" id="3.40.1350.10">
    <property type="match status" value="1"/>
</dbReference>
<dbReference type="InterPro" id="IPR014883">
    <property type="entry name" value="VRR_NUC"/>
</dbReference>
<reference evidence="5 6" key="1">
    <citation type="submission" date="2010-12" db="EMBL/GenBank/DDBJ databases">
        <authorList>
            <person name="Muzny D."/>
            <person name="Qin X."/>
            <person name="Deng J."/>
            <person name="Jiang H."/>
            <person name="Liu Y."/>
            <person name="Qu J."/>
            <person name="Song X.-Z."/>
            <person name="Zhang L."/>
            <person name="Thornton R."/>
            <person name="Coyle M."/>
            <person name="Francisco L."/>
            <person name="Jackson L."/>
            <person name="Javaid M."/>
            <person name="Korchina V."/>
            <person name="Kovar C."/>
            <person name="Mata R."/>
            <person name="Mathew T."/>
            <person name="Ngo R."/>
            <person name="Nguyen L."/>
            <person name="Nguyen N."/>
            <person name="Okwuonu G."/>
            <person name="Ongeri F."/>
            <person name="Pham C."/>
            <person name="Simmons D."/>
            <person name="Wilczek-Boney K."/>
            <person name="Hale W."/>
            <person name="Jakkamsetti A."/>
            <person name="Pham P."/>
            <person name="Ruth R."/>
            <person name="San Lucas F."/>
            <person name="Warren J."/>
            <person name="Zhang J."/>
            <person name="Zhao Z."/>
            <person name="Zhou C."/>
            <person name="Zhu D."/>
            <person name="Lee S."/>
            <person name="Bess C."/>
            <person name="Blankenburg K."/>
            <person name="Forbes L."/>
            <person name="Fu Q."/>
            <person name="Gubbala S."/>
            <person name="Hirani K."/>
            <person name="Jayaseelan J.C."/>
            <person name="Lara F."/>
            <person name="Munidasa M."/>
            <person name="Palculict T."/>
            <person name="Patil S."/>
            <person name="Pu L.-L."/>
            <person name="Saada N."/>
            <person name="Tang L."/>
            <person name="Weissenberger G."/>
            <person name="Zhu Y."/>
            <person name="Hemphill L."/>
            <person name="Shang Y."/>
            <person name="Youmans B."/>
            <person name="Ayvaz T."/>
            <person name="Ross M."/>
            <person name="Santibanez J."/>
            <person name="Aqrawi P."/>
            <person name="Gross S."/>
            <person name="Joshi V."/>
            <person name="Fowler G."/>
            <person name="Nazareth L."/>
            <person name="Reid J."/>
            <person name="Worley K."/>
            <person name="Petrosino J."/>
            <person name="Highlander S."/>
            <person name="Gibbs R."/>
        </authorList>
    </citation>
    <scope>NUCLEOTIDE SEQUENCE [LARGE SCALE GENOMIC DNA]</scope>
    <source>
        <strain evidence="5 6">DSM 3986</strain>
    </source>
</reference>
<evidence type="ECO:0000256" key="3">
    <source>
        <dbReference type="ARBA" id="ARBA00022801"/>
    </source>
</evidence>
<dbReference type="HOGENOM" id="CLU_1650011_0_0_9"/>
<keyword evidence="2" id="KW-0540">Nuclease</keyword>
<dbReference type="GO" id="GO:0003676">
    <property type="term" value="F:nucleic acid binding"/>
    <property type="evidence" value="ECO:0007669"/>
    <property type="project" value="InterPro"/>
</dbReference>
<comment type="caution">
    <text evidence="5">The sequence shown here is derived from an EMBL/GenBank/DDBJ whole genome shotgun (WGS) entry which is preliminary data.</text>
</comment>
<protein>
    <submittedName>
        <fullName evidence="5">VRR-NUC domain protein</fullName>
    </submittedName>
</protein>
<dbReference type="AlphaFoldDB" id="E6LK92"/>
<dbReference type="GO" id="GO:0004518">
    <property type="term" value="F:nuclease activity"/>
    <property type="evidence" value="ECO:0007669"/>
    <property type="project" value="UniProtKB-KW"/>
</dbReference>
<dbReference type="RefSeq" id="WP_008750148.1">
    <property type="nucleotide sequence ID" value="NZ_GL622296.1"/>
</dbReference>
<dbReference type="GO" id="GO:0016788">
    <property type="term" value="F:hydrolase activity, acting on ester bonds"/>
    <property type="evidence" value="ECO:0007669"/>
    <property type="project" value="InterPro"/>
</dbReference>
<dbReference type="InterPro" id="IPR011335">
    <property type="entry name" value="Restrct_endonuc-II-like"/>
</dbReference>
<dbReference type="Proteomes" id="UP000003434">
    <property type="component" value="Unassembled WGS sequence"/>
</dbReference>
<gene>
    <name evidence="5" type="ORF">HMPREF0381_0377</name>
</gene>
<name>E6LK92_9FIRM</name>
<feature type="domain" description="VRR-NUC" evidence="4">
    <location>
        <begin position="48"/>
        <end position="146"/>
    </location>
</feature>
<keyword evidence="3" id="KW-0378">Hydrolase</keyword>
<comment type="cofactor">
    <cofactor evidence="1">
        <name>Mg(2+)</name>
        <dbReference type="ChEBI" id="CHEBI:18420"/>
    </cofactor>
</comment>
<evidence type="ECO:0000313" key="6">
    <source>
        <dbReference type="Proteomes" id="UP000003434"/>
    </source>
</evidence>
<organism evidence="5 6">
    <name type="scientific">Lachnoanaerobaculum saburreum DSM 3986</name>
    <dbReference type="NCBI Taxonomy" id="887325"/>
    <lineage>
        <taxon>Bacteria</taxon>
        <taxon>Bacillati</taxon>
        <taxon>Bacillota</taxon>
        <taxon>Clostridia</taxon>
        <taxon>Lachnospirales</taxon>
        <taxon>Lachnospiraceae</taxon>
        <taxon>Lachnoanaerobaculum</taxon>
    </lineage>
</organism>